<reference evidence="1 2" key="2">
    <citation type="submission" date="2017-02" db="EMBL/GenBank/DDBJ databases">
        <title>A genome survey and senescence transcriptome analysis in Lentinula edodes.</title>
        <authorList>
            <person name="Sakamoto Y."/>
            <person name="Nakade K."/>
            <person name="Sato S."/>
            <person name="Yoshida Y."/>
            <person name="Miyazaki K."/>
            <person name="Natsume S."/>
            <person name="Konno N."/>
        </authorList>
    </citation>
    <scope>NUCLEOTIDE SEQUENCE [LARGE SCALE GENOMIC DNA]</scope>
    <source>
        <strain evidence="1 2">NBRC 111202</strain>
    </source>
</reference>
<dbReference type="EMBL" id="BDGU01000012">
    <property type="protein sequence ID" value="GAV99272.1"/>
    <property type="molecule type" value="Genomic_DNA"/>
</dbReference>
<sequence>MVKTFCDSSVMANHMFHCFQNLPVDVAAFATGWIGAYSRDSIYYHFFKNSAWDLDLGKFLAELFLRQINSPAHKDRTVGDALKSFWHLAVLDFVGDGQAPQLHLEFLQQIIATIRCYCADDRITLFDMNPLMIPILSWCSIYVCDSAMLSVNVMLVLLVVYWMGLYLNNPASVQESSPKDCLARNTLNDLIDCLDAFSVSPDFYDASSYAAAQPTDEENSAWTSVIYSMLNANANDCADITLPSALEHIYAVTTFPDVDINRTFCVLSETTASVYSNYTKGWGLMVVPASARDISRHIHLSAPHPQADINTPQQAGAIFTLSGAHSLLISGRFRSAYAVQTDCIIPVGAKKVFYKTDPAHDVREPFSVANLVIREWQNAHGGCPSETCAYVQFHGKAASSCAADTMFISSGLGNSDSSLSCKNNLS</sequence>
<keyword evidence="2" id="KW-1185">Reference proteome</keyword>
<comment type="caution">
    <text evidence="1">The sequence shown here is derived from an EMBL/GenBank/DDBJ whole genome shotgun (WGS) entry which is preliminary data.</text>
</comment>
<name>A0A1Q3DWA4_LENED</name>
<dbReference type="Proteomes" id="UP000188533">
    <property type="component" value="Unassembled WGS sequence"/>
</dbReference>
<evidence type="ECO:0000313" key="1">
    <source>
        <dbReference type="EMBL" id="GAV99272.1"/>
    </source>
</evidence>
<dbReference type="AlphaFoldDB" id="A0A1Q3DWA4"/>
<organism evidence="1 2">
    <name type="scientific">Lentinula edodes</name>
    <name type="common">Shiitake mushroom</name>
    <name type="synonym">Lentinus edodes</name>
    <dbReference type="NCBI Taxonomy" id="5353"/>
    <lineage>
        <taxon>Eukaryota</taxon>
        <taxon>Fungi</taxon>
        <taxon>Dikarya</taxon>
        <taxon>Basidiomycota</taxon>
        <taxon>Agaricomycotina</taxon>
        <taxon>Agaricomycetes</taxon>
        <taxon>Agaricomycetidae</taxon>
        <taxon>Agaricales</taxon>
        <taxon>Marasmiineae</taxon>
        <taxon>Omphalotaceae</taxon>
        <taxon>Lentinula</taxon>
    </lineage>
</organism>
<dbReference type="STRING" id="5353.A0A1Q3DWA4"/>
<reference evidence="1 2" key="1">
    <citation type="submission" date="2016-08" db="EMBL/GenBank/DDBJ databases">
        <authorList>
            <consortium name="Lentinula edodes genome sequencing consortium"/>
            <person name="Sakamoto Y."/>
            <person name="Nakade K."/>
            <person name="Sato S."/>
            <person name="Yoshida Y."/>
            <person name="Miyazaki K."/>
            <person name="Natsume S."/>
            <person name="Konno N."/>
        </authorList>
    </citation>
    <scope>NUCLEOTIDE SEQUENCE [LARGE SCALE GENOMIC DNA]</scope>
    <source>
        <strain evidence="1 2">NBRC 111202</strain>
    </source>
</reference>
<proteinExistence type="predicted"/>
<accession>A0A1Q3DWA4</accession>
<protein>
    <submittedName>
        <fullName evidence="1">Protein</fullName>
    </submittedName>
</protein>
<gene>
    <name evidence="1" type="ORF">LENED_000716</name>
</gene>
<evidence type="ECO:0000313" key="2">
    <source>
        <dbReference type="Proteomes" id="UP000188533"/>
    </source>
</evidence>